<dbReference type="SUPFAM" id="SSF47384">
    <property type="entry name" value="Homodimeric domain of signal transducing histidine kinase"/>
    <property type="match status" value="1"/>
</dbReference>
<dbReference type="CDD" id="cd00075">
    <property type="entry name" value="HATPase"/>
    <property type="match status" value="1"/>
</dbReference>
<dbReference type="Pfam" id="PF02518">
    <property type="entry name" value="HATPase_c"/>
    <property type="match status" value="1"/>
</dbReference>
<feature type="domain" description="PAS" evidence="11">
    <location>
        <begin position="132"/>
        <end position="205"/>
    </location>
</feature>
<feature type="domain" description="Histidine kinase" evidence="9">
    <location>
        <begin position="289"/>
        <end position="520"/>
    </location>
</feature>
<dbReference type="PROSITE" id="PS50112">
    <property type="entry name" value="PAS"/>
    <property type="match status" value="1"/>
</dbReference>
<dbReference type="InterPro" id="IPR003594">
    <property type="entry name" value="HATPase_dom"/>
</dbReference>
<feature type="modified residue" description="4-aspartylphosphate" evidence="7">
    <location>
        <position position="62"/>
    </location>
</feature>
<proteinExistence type="predicted"/>
<dbReference type="InterPro" id="IPR004358">
    <property type="entry name" value="Sig_transdc_His_kin-like_C"/>
</dbReference>
<dbReference type="InterPro" id="IPR013767">
    <property type="entry name" value="PAS_fold"/>
</dbReference>
<dbReference type="EC" id="2.7.13.3" evidence="2"/>
<dbReference type="AlphaFoldDB" id="A0A7C3KHU7"/>
<evidence type="ECO:0000256" key="7">
    <source>
        <dbReference type="PROSITE-ProRule" id="PRU00169"/>
    </source>
</evidence>
<dbReference type="SMART" id="SM00091">
    <property type="entry name" value="PAS"/>
    <property type="match status" value="1"/>
</dbReference>
<dbReference type="Gene3D" id="1.10.287.130">
    <property type="match status" value="1"/>
</dbReference>
<evidence type="ECO:0000256" key="8">
    <source>
        <dbReference type="SAM" id="Coils"/>
    </source>
</evidence>
<dbReference type="InterPro" id="IPR036097">
    <property type="entry name" value="HisK_dim/P_sf"/>
</dbReference>
<evidence type="ECO:0000256" key="4">
    <source>
        <dbReference type="ARBA" id="ARBA00022679"/>
    </source>
</evidence>
<dbReference type="SMART" id="SM00388">
    <property type="entry name" value="HisKA"/>
    <property type="match status" value="1"/>
</dbReference>
<keyword evidence="8" id="KW-0175">Coiled coil</keyword>
<keyword evidence="4" id="KW-0808">Transferase</keyword>
<accession>A0A7C3KHU7</accession>
<organism evidence="12">
    <name type="scientific">Oscillatoriales cyanobacterium SpSt-418</name>
    <dbReference type="NCBI Taxonomy" id="2282169"/>
    <lineage>
        <taxon>Bacteria</taxon>
        <taxon>Bacillati</taxon>
        <taxon>Cyanobacteriota</taxon>
        <taxon>Cyanophyceae</taxon>
        <taxon>Oscillatoriophycideae</taxon>
        <taxon>Oscillatoriales</taxon>
    </lineage>
</organism>
<evidence type="ECO:0000259" key="11">
    <source>
        <dbReference type="PROSITE" id="PS50112"/>
    </source>
</evidence>
<dbReference type="Pfam" id="PF00989">
    <property type="entry name" value="PAS"/>
    <property type="match status" value="1"/>
</dbReference>
<dbReference type="Pfam" id="PF00072">
    <property type="entry name" value="Response_reg"/>
    <property type="match status" value="1"/>
</dbReference>
<evidence type="ECO:0000256" key="2">
    <source>
        <dbReference type="ARBA" id="ARBA00012438"/>
    </source>
</evidence>
<evidence type="ECO:0000259" key="9">
    <source>
        <dbReference type="PROSITE" id="PS50109"/>
    </source>
</evidence>
<gene>
    <name evidence="12" type="ORF">ENR64_28265</name>
</gene>
<dbReference type="InterPro" id="IPR001789">
    <property type="entry name" value="Sig_transdc_resp-reg_receiver"/>
</dbReference>
<dbReference type="EMBL" id="DSRU01000420">
    <property type="protein sequence ID" value="HFN01570.1"/>
    <property type="molecule type" value="Genomic_DNA"/>
</dbReference>
<comment type="caution">
    <text evidence="12">The sequence shown here is derived from an EMBL/GenBank/DDBJ whole genome shotgun (WGS) entry which is preliminary data.</text>
</comment>
<dbReference type="PRINTS" id="PR00344">
    <property type="entry name" value="BCTRLSENSOR"/>
</dbReference>
<dbReference type="PANTHER" id="PTHR43047:SF72">
    <property type="entry name" value="OSMOSENSING HISTIDINE PROTEIN KINASE SLN1"/>
    <property type="match status" value="1"/>
</dbReference>
<dbReference type="Pfam" id="PF00512">
    <property type="entry name" value="HisKA"/>
    <property type="match status" value="1"/>
</dbReference>
<dbReference type="SUPFAM" id="SSF52172">
    <property type="entry name" value="CheY-like"/>
    <property type="match status" value="1"/>
</dbReference>
<name>A0A7C3KHU7_9CYAN</name>
<dbReference type="CDD" id="cd17534">
    <property type="entry name" value="REC_DC-like"/>
    <property type="match status" value="1"/>
</dbReference>
<dbReference type="PROSITE" id="PS50110">
    <property type="entry name" value="RESPONSE_REGULATORY"/>
    <property type="match status" value="1"/>
</dbReference>
<reference evidence="12" key="1">
    <citation type="journal article" date="2020" name="mSystems">
        <title>Genome- and Community-Level Interaction Insights into Carbon Utilization and Element Cycling Functions of Hydrothermarchaeota in Hydrothermal Sediment.</title>
        <authorList>
            <person name="Zhou Z."/>
            <person name="Liu Y."/>
            <person name="Xu W."/>
            <person name="Pan J."/>
            <person name="Luo Z.H."/>
            <person name="Li M."/>
        </authorList>
    </citation>
    <scope>NUCLEOTIDE SEQUENCE [LARGE SCALE GENOMIC DNA]</scope>
    <source>
        <strain evidence="12">SpSt-418</strain>
    </source>
</reference>
<evidence type="ECO:0000313" key="12">
    <source>
        <dbReference type="EMBL" id="HFN01570.1"/>
    </source>
</evidence>
<dbReference type="InterPro" id="IPR011006">
    <property type="entry name" value="CheY-like_superfamily"/>
</dbReference>
<dbReference type="SMART" id="SM00387">
    <property type="entry name" value="HATPase_c"/>
    <property type="match status" value="1"/>
</dbReference>
<dbReference type="Gene3D" id="3.40.50.2300">
    <property type="match status" value="1"/>
</dbReference>
<evidence type="ECO:0000259" key="10">
    <source>
        <dbReference type="PROSITE" id="PS50110"/>
    </source>
</evidence>
<comment type="catalytic activity">
    <reaction evidence="1">
        <text>ATP + protein L-histidine = ADP + protein N-phospho-L-histidine.</text>
        <dbReference type="EC" id="2.7.13.3"/>
    </reaction>
</comment>
<dbReference type="InterPro" id="IPR003661">
    <property type="entry name" value="HisK_dim/P_dom"/>
</dbReference>
<feature type="domain" description="Response regulatory" evidence="10">
    <location>
        <begin position="12"/>
        <end position="127"/>
    </location>
</feature>
<feature type="coiled-coil region" evidence="8">
    <location>
        <begin position="252"/>
        <end position="279"/>
    </location>
</feature>
<dbReference type="Gene3D" id="3.30.450.20">
    <property type="entry name" value="PAS domain"/>
    <property type="match status" value="1"/>
</dbReference>
<dbReference type="CDD" id="cd00082">
    <property type="entry name" value="HisKA"/>
    <property type="match status" value="1"/>
</dbReference>
<dbReference type="SMART" id="SM00448">
    <property type="entry name" value="REC"/>
    <property type="match status" value="1"/>
</dbReference>
<dbReference type="NCBIfam" id="TIGR00229">
    <property type="entry name" value="sensory_box"/>
    <property type="match status" value="1"/>
</dbReference>
<dbReference type="PROSITE" id="PS50109">
    <property type="entry name" value="HIS_KIN"/>
    <property type="match status" value="1"/>
</dbReference>
<evidence type="ECO:0000256" key="6">
    <source>
        <dbReference type="ARBA" id="ARBA00023012"/>
    </source>
</evidence>
<dbReference type="InterPro" id="IPR035965">
    <property type="entry name" value="PAS-like_dom_sf"/>
</dbReference>
<evidence type="ECO:0000256" key="1">
    <source>
        <dbReference type="ARBA" id="ARBA00000085"/>
    </source>
</evidence>
<dbReference type="Gene3D" id="3.30.565.10">
    <property type="entry name" value="Histidine kinase-like ATPase, C-terminal domain"/>
    <property type="match status" value="1"/>
</dbReference>
<dbReference type="InterPro" id="IPR036890">
    <property type="entry name" value="HATPase_C_sf"/>
</dbReference>
<dbReference type="CDD" id="cd00130">
    <property type="entry name" value="PAS"/>
    <property type="match status" value="1"/>
</dbReference>
<dbReference type="SUPFAM" id="SSF55874">
    <property type="entry name" value="ATPase domain of HSP90 chaperone/DNA topoisomerase II/histidine kinase"/>
    <property type="match status" value="1"/>
</dbReference>
<dbReference type="GO" id="GO:0000155">
    <property type="term" value="F:phosphorelay sensor kinase activity"/>
    <property type="evidence" value="ECO:0007669"/>
    <property type="project" value="InterPro"/>
</dbReference>
<dbReference type="PANTHER" id="PTHR43047">
    <property type="entry name" value="TWO-COMPONENT HISTIDINE PROTEIN KINASE"/>
    <property type="match status" value="1"/>
</dbReference>
<evidence type="ECO:0000256" key="3">
    <source>
        <dbReference type="ARBA" id="ARBA00022553"/>
    </source>
</evidence>
<protein>
    <recommendedName>
        <fullName evidence="2">histidine kinase</fullName>
        <ecNumber evidence="2">2.7.13.3</ecNumber>
    </recommendedName>
</protein>
<sequence>MALGSNSLKRVRLLIVEDEYILASNLKEGLETFGYTVLDIVDSGEAAIQAAIALRPSVILMDIRIRGEIDGIQAAERIWQELQIPIIYVTGHSDQSTVERATLTFPFGYVLKPVREKELYVAIQTALSRYEREQFFYTILQGMGDGVIVVDPKLHIKYLNAAAETLTGWRLDEAKETLVTETIPFLDEQNQRPLVNPILSALETHQTVHISDGVFMRCKNGSTLPIADSAALLKNNEGAVTGAVLVFRDDTQRRLAAERDLANERAQQAELQLAEQQRLNQLKDDFLATTSHELRTPLSNIKLAIFLLETTLNQQGILGTEQVSQTQQINRYLSILREQCEQELSLVNDLLDLRSLEAGAFGLTVTTVHLQEWLPHVAQSFYERAIAQQQTFQIHISPDLPPLQSDLPSLTRIISELLNNACKYTPAGGVIELSVSLVPAAPTSALQILIRNSGVEISPEQQTQIFEPFYRVPNNDPWKHGGTGLGLALVKRFVTYLQGAIEVSAADGCTLFTVQLPLNLEV</sequence>
<keyword evidence="5 12" id="KW-0418">Kinase</keyword>
<evidence type="ECO:0000256" key="5">
    <source>
        <dbReference type="ARBA" id="ARBA00022777"/>
    </source>
</evidence>
<dbReference type="SUPFAM" id="SSF55785">
    <property type="entry name" value="PYP-like sensor domain (PAS domain)"/>
    <property type="match status" value="1"/>
</dbReference>
<dbReference type="GO" id="GO:0006355">
    <property type="term" value="P:regulation of DNA-templated transcription"/>
    <property type="evidence" value="ECO:0007669"/>
    <property type="project" value="InterPro"/>
</dbReference>
<keyword evidence="3 7" id="KW-0597">Phosphoprotein</keyword>
<keyword evidence="6" id="KW-0902">Two-component regulatory system</keyword>
<dbReference type="InterPro" id="IPR000014">
    <property type="entry name" value="PAS"/>
</dbReference>
<dbReference type="InterPro" id="IPR005467">
    <property type="entry name" value="His_kinase_dom"/>
</dbReference>